<reference evidence="4" key="1">
    <citation type="journal article" date="2013" name="Nat. Genet.">
        <title>The draft genomes of soft-shell turtle and green sea turtle yield insights into the development and evolution of the turtle-specific body plan.</title>
        <authorList>
            <person name="Wang Z."/>
            <person name="Pascual-Anaya J."/>
            <person name="Zadissa A."/>
            <person name="Li W."/>
            <person name="Niimura Y."/>
            <person name="Huang Z."/>
            <person name="Li C."/>
            <person name="White S."/>
            <person name="Xiong Z."/>
            <person name="Fang D."/>
            <person name="Wang B."/>
            <person name="Ming Y."/>
            <person name="Chen Y."/>
            <person name="Zheng Y."/>
            <person name="Kuraku S."/>
            <person name="Pignatelli M."/>
            <person name="Herrero J."/>
            <person name="Beal K."/>
            <person name="Nozawa M."/>
            <person name="Li Q."/>
            <person name="Wang J."/>
            <person name="Zhang H."/>
            <person name="Yu L."/>
            <person name="Shigenobu S."/>
            <person name="Wang J."/>
            <person name="Liu J."/>
            <person name="Flicek P."/>
            <person name="Searle S."/>
            <person name="Wang J."/>
            <person name="Kuratani S."/>
            <person name="Yin Y."/>
            <person name="Aken B."/>
            <person name="Zhang G."/>
            <person name="Irie N."/>
        </authorList>
    </citation>
    <scope>NUCLEOTIDE SEQUENCE [LARGE SCALE GENOMIC DNA]</scope>
</reference>
<gene>
    <name evidence="3" type="ORF">UY3_17167</name>
</gene>
<dbReference type="Proteomes" id="UP000031443">
    <property type="component" value="Unassembled WGS sequence"/>
</dbReference>
<feature type="signal peptide" evidence="2">
    <location>
        <begin position="1"/>
        <end position="18"/>
    </location>
</feature>
<evidence type="ECO:0000256" key="1">
    <source>
        <dbReference type="SAM" id="MobiDB-lite"/>
    </source>
</evidence>
<dbReference type="AlphaFoldDB" id="M7AKT4"/>
<organism evidence="3 4">
    <name type="scientific">Chelonia mydas</name>
    <name type="common">Green sea-turtle</name>
    <name type="synonym">Chelonia agassizi</name>
    <dbReference type="NCBI Taxonomy" id="8469"/>
    <lineage>
        <taxon>Eukaryota</taxon>
        <taxon>Metazoa</taxon>
        <taxon>Chordata</taxon>
        <taxon>Craniata</taxon>
        <taxon>Vertebrata</taxon>
        <taxon>Euteleostomi</taxon>
        <taxon>Archelosauria</taxon>
        <taxon>Testudinata</taxon>
        <taxon>Testudines</taxon>
        <taxon>Cryptodira</taxon>
        <taxon>Durocryptodira</taxon>
        <taxon>Americhelydia</taxon>
        <taxon>Chelonioidea</taxon>
        <taxon>Cheloniidae</taxon>
        <taxon>Chelonia</taxon>
    </lineage>
</organism>
<feature type="chain" id="PRO_5004079522" evidence="2">
    <location>
        <begin position="19"/>
        <end position="218"/>
    </location>
</feature>
<protein>
    <submittedName>
        <fullName evidence="3">Uncharacterized protein</fullName>
    </submittedName>
</protein>
<evidence type="ECO:0000256" key="2">
    <source>
        <dbReference type="SAM" id="SignalP"/>
    </source>
</evidence>
<keyword evidence="2" id="KW-0732">Signal</keyword>
<evidence type="ECO:0000313" key="4">
    <source>
        <dbReference type="Proteomes" id="UP000031443"/>
    </source>
</evidence>
<accession>M7AKT4</accession>
<dbReference type="EMBL" id="KB586438">
    <property type="protein sequence ID" value="EMP25751.1"/>
    <property type="molecule type" value="Genomic_DNA"/>
</dbReference>
<evidence type="ECO:0000313" key="3">
    <source>
        <dbReference type="EMBL" id="EMP25751.1"/>
    </source>
</evidence>
<feature type="region of interest" description="Disordered" evidence="1">
    <location>
        <begin position="152"/>
        <end position="218"/>
    </location>
</feature>
<name>M7AKT4_CHEMY</name>
<proteinExistence type="predicted"/>
<feature type="compositionally biased region" description="Basic and acidic residues" evidence="1">
    <location>
        <begin position="164"/>
        <end position="173"/>
    </location>
</feature>
<sequence>MSKVLLLGLSLLLCGALAQGLICRVCKFQVGALCFHSRSPCTPEKGQVCETTKAYIGKVLLFSKYGCSQTRQICNMTEQKDAIFEDEFVLEEISLVRVTWEAREGLLRQGGFRPGPSAACLRAAMVPPPLTAQSEAEWPPFELESEGPLHSLWQAEPNPTQHRKSQDGTESIKPEPQSSVGAGPPEGADISSKEQRSLQGPGRAPEWSCALQSEEMDE</sequence>
<keyword evidence="4" id="KW-1185">Reference proteome</keyword>